<dbReference type="EMBL" id="JAXCLW010000001">
    <property type="protein sequence ID" value="MDY0881702.1"/>
    <property type="molecule type" value="Genomic_DNA"/>
</dbReference>
<protein>
    <submittedName>
        <fullName evidence="2">PilZ domain-containing protein</fullName>
    </submittedName>
</protein>
<dbReference type="Gene3D" id="2.40.10.220">
    <property type="entry name" value="predicted glycosyltransferase like domains"/>
    <property type="match status" value="1"/>
</dbReference>
<keyword evidence="3" id="KW-1185">Reference proteome</keyword>
<reference evidence="2 3" key="1">
    <citation type="journal article" date="2016" name="Antonie Van Leeuwenhoek">
        <title>Dongia soli sp. nov., isolated from soil from Dokdo, Korea.</title>
        <authorList>
            <person name="Kim D.U."/>
            <person name="Lee H."/>
            <person name="Kim H."/>
            <person name="Kim S.G."/>
            <person name="Ka J.O."/>
        </authorList>
    </citation>
    <scope>NUCLEOTIDE SEQUENCE [LARGE SCALE GENOMIC DNA]</scope>
    <source>
        <strain evidence="2 3">D78</strain>
    </source>
</reference>
<dbReference type="InterPro" id="IPR009875">
    <property type="entry name" value="PilZ_domain"/>
</dbReference>
<proteinExistence type="predicted"/>
<feature type="domain" description="PilZ" evidence="1">
    <location>
        <begin position="16"/>
        <end position="105"/>
    </location>
</feature>
<accession>A0ABU5E5W0</accession>
<sequence>MSSYTMGYRQVRGPEKRKDKRLLLPVFTVDLNGTTCSTVNWSLGGLLISDFVGELKEDSIITAEIKAKDSQADVHLRLPARVIRHDSQTGEVALKFEQMDPQIYDFFEQCLSRQFKRHS</sequence>
<dbReference type="Pfam" id="PF07238">
    <property type="entry name" value="PilZ"/>
    <property type="match status" value="1"/>
</dbReference>
<comment type="caution">
    <text evidence="2">The sequence shown here is derived from an EMBL/GenBank/DDBJ whole genome shotgun (WGS) entry which is preliminary data.</text>
</comment>
<dbReference type="RefSeq" id="WP_320506756.1">
    <property type="nucleotide sequence ID" value="NZ_JAXCLW010000001.1"/>
</dbReference>
<organism evidence="2 3">
    <name type="scientific">Dongia soli</name>
    <dbReference type="NCBI Taxonomy" id="600628"/>
    <lineage>
        <taxon>Bacteria</taxon>
        <taxon>Pseudomonadati</taxon>
        <taxon>Pseudomonadota</taxon>
        <taxon>Alphaproteobacteria</taxon>
        <taxon>Rhodospirillales</taxon>
        <taxon>Dongiaceae</taxon>
        <taxon>Dongia</taxon>
    </lineage>
</organism>
<evidence type="ECO:0000259" key="1">
    <source>
        <dbReference type="Pfam" id="PF07238"/>
    </source>
</evidence>
<dbReference type="Proteomes" id="UP001279642">
    <property type="component" value="Unassembled WGS sequence"/>
</dbReference>
<evidence type="ECO:0000313" key="3">
    <source>
        <dbReference type="Proteomes" id="UP001279642"/>
    </source>
</evidence>
<gene>
    <name evidence="2" type="ORF">SMD27_02495</name>
</gene>
<evidence type="ECO:0000313" key="2">
    <source>
        <dbReference type="EMBL" id="MDY0881702.1"/>
    </source>
</evidence>
<name>A0ABU5E5W0_9PROT</name>